<dbReference type="EMBL" id="JACOSL010000039">
    <property type="protein sequence ID" value="MBI1756754.1"/>
    <property type="molecule type" value="Genomic_DNA"/>
</dbReference>
<gene>
    <name evidence="1" type="ORF">HYR64_06570</name>
</gene>
<name>A0A931LSY6_FIMGI</name>
<dbReference type="SUPFAM" id="SSF48371">
    <property type="entry name" value="ARM repeat"/>
    <property type="match status" value="1"/>
</dbReference>
<dbReference type="AlphaFoldDB" id="A0A931LSY6"/>
<evidence type="ECO:0000313" key="2">
    <source>
        <dbReference type="Proteomes" id="UP000727962"/>
    </source>
</evidence>
<accession>A0A931LSY6</accession>
<protein>
    <submittedName>
        <fullName evidence="1">HEAT repeat domain-containing protein</fullName>
    </submittedName>
</protein>
<organism evidence="1 2">
    <name type="scientific">Fimbriimonas ginsengisoli</name>
    <dbReference type="NCBI Taxonomy" id="1005039"/>
    <lineage>
        <taxon>Bacteria</taxon>
        <taxon>Bacillati</taxon>
        <taxon>Armatimonadota</taxon>
        <taxon>Fimbriimonadia</taxon>
        <taxon>Fimbriimonadales</taxon>
        <taxon>Fimbriimonadaceae</taxon>
        <taxon>Fimbriimonas</taxon>
    </lineage>
</organism>
<dbReference type="Pfam" id="PF13646">
    <property type="entry name" value="HEAT_2"/>
    <property type="match status" value="1"/>
</dbReference>
<comment type="caution">
    <text evidence="1">The sequence shown here is derived from an EMBL/GenBank/DDBJ whole genome shotgun (WGS) entry which is preliminary data.</text>
</comment>
<proteinExistence type="predicted"/>
<sequence>MGGPKPLGDLVALHLADFGKEAADCVAPYLESANGEVRLRAAVALGLVGDSRGEPVLVEWLGDKGRSGFRRLLRGPPEALAKLADPALLPRLRAMLSDQEDHWLADRILQAYPSQLRNGK</sequence>
<dbReference type="InterPro" id="IPR016024">
    <property type="entry name" value="ARM-type_fold"/>
</dbReference>
<dbReference type="InterPro" id="IPR011989">
    <property type="entry name" value="ARM-like"/>
</dbReference>
<evidence type="ECO:0000313" key="1">
    <source>
        <dbReference type="EMBL" id="MBI1756754.1"/>
    </source>
</evidence>
<reference evidence="1" key="1">
    <citation type="submission" date="2020-07" db="EMBL/GenBank/DDBJ databases">
        <title>Huge and variable diversity of episymbiotic CPR bacteria and DPANN archaea in groundwater ecosystems.</title>
        <authorList>
            <person name="He C.Y."/>
            <person name="Keren R."/>
            <person name="Whittaker M."/>
            <person name="Farag I.F."/>
            <person name="Doudna J."/>
            <person name="Cate J.H.D."/>
            <person name="Banfield J.F."/>
        </authorList>
    </citation>
    <scope>NUCLEOTIDE SEQUENCE</scope>
    <source>
        <strain evidence="1">NC_groundwater_17_Pr7_B-0.1um_64_12</strain>
    </source>
</reference>
<dbReference type="Gene3D" id="1.25.10.10">
    <property type="entry name" value="Leucine-rich Repeat Variant"/>
    <property type="match status" value="1"/>
</dbReference>
<dbReference type="Proteomes" id="UP000727962">
    <property type="component" value="Unassembled WGS sequence"/>
</dbReference>